<dbReference type="EMBL" id="BMAU01021386">
    <property type="protein sequence ID" value="GFY28716.1"/>
    <property type="molecule type" value="Genomic_DNA"/>
</dbReference>
<dbReference type="PANTHER" id="PTHR13400:SF4">
    <property type="entry name" value="COILED-COIL DOMAIN-CONTAINING PROTEIN 28A-LIKE PROTEIN"/>
    <property type="match status" value="1"/>
</dbReference>
<reference evidence="2" key="1">
    <citation type="submission" date="2020-08" db="EMBL/GenBank/DDBJ databases">
        <title>Multicomponent nature underlies the extraordinary mechanical properties of spider dragline silk.</title>
        <authorList>
            <person name="Kono N."/>
            <person name="Nakamura H."/>
            <person name="Mori M."/>
            <person name="Yoshida Y."/>
            <person name="Ohtoshi R."/>
            <person name="Malay A.D."/>
            <person name="Moran D.A.P."/>
            <person name="Tomita M."/>
            <person name="Numata K."/>
            <person name="Arakawa K."/>
        </authorList>
    </citation>
    <scope>NUCLEOTIDE SEQUENCE</scope>
</reference>
<feature type="compositionally biased region" description="Low complexity" evidence="1">
    <location>
        <begin position="41"/>
        <end position="66"/>
    </location>
</feature>
<keyword evidence="3" id="KW-1185">Reference proteome</keyword>
<accession>A0A8X6W6F4</accession>
<sequence>MTAEPESSRALPDLILDIDSADDEHVLFSNSESPTWSAKPNSKNTQDTQSSTSQPTNKPLSNNNNNKHQISEESKYVKSDSKATPRRAQFGANKQKITEGQSTSRPCEQHTFLTDITEVRQMEQGLLKLLDDFHSGNCRHLHHYGSGRPRATVDQEDILIVRSAVTALDSSLSTIRRTARTRVSTMNIPING</sequence>
<dbReference type="Proteomes" id="UP000887159">
    <property type="component" value="Unassembled WGS sequence"/>
</dbReference>
<feature type="compositionally biased region" description="Basic and acidic residues" evidence="1">
    <location>
        <begin position="69"/>
        <end position="83"/>
    </location>
</feature>
<organism evidence="2 3">
    <name type="scientific">Trichonephila clavipes</name>
    <name type="common">Golden silk orbweaver</name>
    <name type="synonym">Nephila clavipes</name>
    <dbReference type="NCBI Taxonomy" id="2585209"/>
    <lineage>
        <taxon>Eukaryota</taxon>
        <taxon>Metazoa</taxon>
        <taxon>Ecdysozoa</taxon>
        <taxon>Arthropoda</taxon>
        <taxon>Chelicerata</taxon>
        <taxon>Arachnida</taxon>
        <taxon>Araneae</taxon>
        <taxon>Araneomorphae</taxon>
        <taxon>Entelegynae</taxon>
        <taxon>Araneoidea</taxon>
        <taxon>Nephilidae</taxon>
        <taxon>Trichonephila</taxon>
    </lineage>
</organism>
<evidence type="ECO:0000313" key="3">
    <source>
        <dbReference type="Proteomes" id="UP000887159"/>
    </source>
</evidence>
<dbReference type="InterPro" id="IPR025271">
    <property type="entry name" value="CCDC28"/>
</dbReference>
<evidence type="ECO:0000256" key="1">
    <source>
        <dbReference type="SAM" id="MobiDB-lite"/>
    </source>
</evidence>
<name>A0A8X6W6F4_TRICX</name>
<feature type="compositionally biased region" description="Polar residues" evidence="1">
    <location>
        <begin position="28"/>
        <end position="40"/>
    </location>
</feature>
<gene>
    <name evidence="2" type="primary">AVEN_45136_1</name>
    <name evidence="2" type="ORF">TNCV_3440831</name>
</gene>
<comment type="caution">
    <text evidence="2">The sequence shown here is derived from an EMBL/GenBank/DDBJ whole genome shotgun (WGS) entry which is preliminary data.</text>
</comment>
<dbReference type="AlphaFoldDB" id="A0A8X6W6F4"/>
<feature type="region of interest" description="Disordered" evidence="1">
    <location>
        <begin position="25"/>
        <end position="106"/>
    </location>
</feature>
<dbReference type="PANTHER" id="PTHR13400">
    <property type="entry name" value="CHEMOKINE C-C MOTIF RECEPTOR 1"/>
    <property type="match status" value="1"/>
</dbReference>
<protein>
    <submittedName>
        <fullName evidence="2">Uncharacterized protein</fullName>
    </submittedName>
</protein>
<dbReference type="Pfam" id="PF13270">
    <property type="entry name" value="CCDC28"/>
    <property type="match status" value="1"/>
</dbReference>
<evidence type="ECO:0000313" key="2">
    <source>
        <dbReference type="EMBL" id="GFY28716.1"/>
    </source>
</evidence>
<proteinExistence type="predicted"/>